<comment type="caution">
    <text evidence="2">The sequence shown here is derived from an EMBL/GenBank/DDBJ whole genome shotgun (WGS) entry which is preliminary data.</text>
</comment>
<dbReference type="Proteomes" id="UP001230005">
    <property type="component" value="Unassembled WGS sequence"/>
</dbReference>
<organism evidence="2 3">
    <name type="scientific">Evansella vedderi</name>
    <dbReference type="NCBI Taxonomy" id="38282"/>
    <lineage>
        <taxon>Bacteria</taxon>
        <taxon>Bacillati</taxon>
        <taxon>Bacillota</taxon>
        <taxon>Bacilli</taxon>
        <taxon>Bacillales</taxon>
        <taxon>Bacillaceae</taxon>
        <taxon>Evansella</taxon>
    </lineage>
</organism>
<gene>
    <name evidence="2" type="ORF">J2S74_004445</name>
</gene>
<dbReference type="Pfam" id="PF13994">
    <property type="entry name" value="PgaD"/>
    <property type="match status" value="1"/>
</dbReference>
<evidence type="ECO:0000313" key="3">
    <source>
        <dbReference type="Proteomes" id="UP001230005"/>
    </source>
</evidence>
<keyword evidence="1" id="KW-1133">Transmembrane helix</keyword>
<accession>A0ABU0A178</accession>
<evidence type="ECO:0000313" key="2">
    <source>
        <dbReference type="EMBL" id="MDQ0257000.1"/>
    </source>
</evidence>
<proteinExistence type="predicted"/>
<feature type="transmembrane region" description="Helical" evidence="1">
    <location>
        <begin position="62"/>
        <end position="83"/>
    </location>
</feature>
<evidence type="ECO:0000256" key="1">
    <source>
        <dbReference type="SAM" id="Phobius"/>
    </source>
</evidence>
<sequence length="134" mass="15841">MIIDGRANKPHRKAIEGSITFMGWTYVLIMTFQIIISLIAWYFNLAYLMNFLIFVPNIQGTISIIIVTLVTSIVTFLFLYTWAKYNKKRFGILRRRSFPKDVDNKELEELFQISAEELEEYQKDKIIVIQRPLI</sequence>
<dbReference type="EMBL" id="JAUSUG010000021">
    <property type="protein sequence ID" value="MDQ0257000.1"/>
    <property type="molecule type" value="Genomic_DNA"/>
</dbReference>
<keyword evidence="1" id="KW-0812">Transmembrane</keyword>
<keyword evidence="3" id="KW-1185">Reference proteome</keyword>
<reference evidence="2 3" key="1">
    <citation type="submission" date="2023-07" db="EMBL/GenBank/DDBJ databases">
        <title>Genomic Encyclopedia of Type Strains, Phase IV (KMG-IV): sequencing the most valuable type-strain genomes for metagenomic binning, comparative biology and taxonomic classification.</title>
        <authorList>
            <person name="Goeker M."/>
        </authorList>
    </citation>
    <scope>NUCLEOTIDE SEQUENCE [LARGE SCALE GENOMIC DNA]</scope>
    <source>
        <strain evidence="2 3">DSM 9768</strain>
    </source>
</reference>
<dbReference type="RefSeq" id="WP_307330016.1">
    <property type="nucleotide sequence ID" value="NZ_JAUSUG010000021.1"/>
</dbReference>
<keyword evidence="1" id="KW-0472">Membrane</keyword>
<feature type="transmembrane region" description="Helical" evidence="1">
    <location>
        <begin position="21"/>
        <end position="42"/>
    </location>
</feature>
<dbReference type="InterPro" id="IPR023829">
    <property type="entry name" value="PGA_PgaD"/>
</dbReference>
<dbReference type="NCBIfam" id="TIGR03940">
    <property type="entry name" value="PGA_PgaD"/>
    <property type="match status" value="1"/>
</dbReference>
<name>A0ABU0A178_9BACI</name>
<protein>
    <submittedName>
        <fullName evidence="2">Poly-beta-1,6-N-acetyl-D-glucosamine biosynthesis protein PgaD</fullName>
    </submittedName>
</protein>